<dbReference type="InterPro" id="IPR001810">
    <property type="entry name" value="F-box_dom"/>
</dbReference>
<feature type="domain" description="F-box" evidence="1">
    <location>
        <begin position="11"/>
        <end position="52"/>
    </location>
</feature>
<proteinExistence type="predicted"/>
<name>A0A8T1R8F6_CARIL</name>
<dbReference type="SMART" id="SM00256">
    <property type="entry name" value="FBOX"/>
    <property type="match status" value="1"/>
</dbReference>
<dbReference type="Pfam" id="PF12937">
    <property type="entry name" value="F-box-like"/>
    <property type="match status" value="1"/>
</dbReference>
<dbReference type="PANTHER" id="PTHR39741:SF14">
    <property type="entry name" value="F-BOX DOMAIN-CONTAINING PROTEIN"/>
    <property type="match status" value="1"/>
</dbReference>
<evidence type="ECO:0000313" key="2">
    <source>
        <dbReference type="EMBL" id="KAG6663408.1"/>
    </source>
</evidence>
<dbReference type="EMBL" id="CM031810">
    <property type="protein sequence ID" value="KAG6663408.1"/>
    <property type="molecule type" value="Genomic_DNA"/>
</dbReference>
<dbReference type="AlphaFoldDB" id="A0A8T1R8F6"/>
<protein>
    <recommendedName>
        <fullName evidence="1">F-box domain-containing protein</fullName>
    </recommendedName>
</protein>
<evidence type="ECO:0000259" key="1">
    <source>
        <dbReference type="SMART" id="SM00256"/>
    </source>
</evidence>
<gene>
    <name evidence="2" type="ORF">CIPAW_02G025200</name>
</gene>
<comment type="caution">
    <text evidence="2">The sequence shown here is derived from an EMBL/GenBank/DDBJ whole genome shotgun (WGS) entry which is preliminary data.</text>
</comment>
<dbReference type="InterPro" id="IPR055336">
    <property type="entry name" value="At4g00755-like"/>
</dbReference>
<dbReference type="Proteomes" id="UP000811609">
    <property type="component" value="Chromosome 2"/>
</dbReference>
<dbReference type="PANTHER" id="PTHR39741">
    <property type="entry name" value="F-BOX DOMAIN CONTAINING PROTEIN, EXPRESSED"/>
    <property type="match status" value="1"/>
</dbReference>
<dbReference type="EMBL" id="CM031810">
    <property type="protein sequence ID" value="KAG6663409.1"/>
    <property type="molecule type" value="Genomic_DNA"/>
</dbReference>
<organism evidence="2 3">
    <name type="scientific">Carya illinoinensis</name>
    <name type="common">Pecan</name>
    <dbReference type="NCBI Taxonomy" id="32201"/>
    <lineage>
        <taxon>Eukaryota</taxon>
        <taxon>Viridiplantae</taxon>
        <taxon>Streptophyta</taxon>
        <taxon>Embryophyta</taxon>
        <taxon>Tracheophyta</taxon>
        <taxon>Spermatophyta</taxon>
        <taxon>Magnoliopsida</taxon>
        <taxon>eudicotyledons</taxon>
        <taxon>Gunneridae</taxon>
        <taxon>Pentapetalae</taxon>
        <taxon>rosids</taxon>
        <taxon>fabids</taxon>
        <taxon>Fagales</taxon>
        <taxon>Juglandaceae</taxon>
        <taxon>Carya</taxon>
    </lineage>
</organism>
<reference evidence="2" key="1">
    <citation type="submission" date="2020-12" db="EMBL/GenBank/DDBJ databases">
        <title>WGS assembly of Carya illinoinensis cv. Pawnee.</title>
        <authorList>
            <person name="Platts A."/>
            <person name="Shu S."/>
            <person name="Wright S."/>
            <person name="Barry K."/>
            <person name="Edger P."/>
            <person name="Pires J.C."/>
            <person name="Schmutz J."/>
        </authorList>
    </citation>
    <scope>NUCLEOTIDE SEQUENCE</scope>
    <source>
        <tissue evidence="2">Leaf</tissue>
    </source>
</reference>
<keyword evidence="3" id="KW-1185">Reference proteome</keyword>
<evidence type="ECO:0000313" key="3">
    <source>
        <dbReference type="Proteomes" id="UP000811609"/>
    </source>
</evidence>
<accession>A0A8T1R8F6</accession>
<sequence>MEACMGFLDRLDPDILLKIFTYVDDPYDLVRVSSISRSWQHFVIANGLWKQLCLRKFSQLSRVAHVVELNKCWAVDAVQVGSSYSKEWEYLERDDRAYALLARASTTFTDRDCILKAISASSTDNYPEESIYNTLHPANNVRWRASYWSSKGQSNPAVPETLEYKLVDEFCVITEINLRPFQVYFDKGLPICSAKSVRFRVGHPKSPTDSGNDLPGYSLPDSADDKFVWTYTSQEFPMAQESHLQKFRLPEPVLCVGGILQIELLGRVHRCEIDGLYYICISFVQVLGRPLSPAFGVEILEPCGKFVLKIKNHRPFELQAQSNHTALAQLQRHLRDLQHISYIANMLHGNGNLVVNIDESEMDEGEDEYLL</sequence>